<dbReference type="SUPFAM" id="SSF89360">
    <property type="entry name" value="HesB-like domain"/>
    <property type="match status" value="1"/>
</dbReference>
<dbReference type="Gene3D" id="2.60.300.12">
    <property type="entry name" value="HesB-like domain"/>
    <property type="match status" value="1"/>
</dbReference>
<protein>
    <submittedName>
        <fullName evidence="1">Fe-S cluster assembly protein HesB</fullName>
    </submittedName>
</protein>
<dbReference type="OrthoDB" id="4868950at2"/>
<evidence type="ECO:0000313" key="2">
    <source>
        <dbReference type="Proteomes" id="UP000309174"/>
    </source>
</evidence>
<dbReference type="RefSeq" id="WP_138648268.1">
    <property type="nucleotide sequence ID" value="NZ_VCKW01000177.1"/>
</dbReference>
<organism evidence="1 2">
    <name type="scientific">Actinomadura soli</name>
    <dbReference type="NCBI Taxonomy" id="2508997"/>
    <lineage>
        <taxon>Bacteria</taxon>
        <taxon>Bacillati</taxon>
        <taxon>Actinomycetota</taxon>
        <taxon>Actinomycetes</taxon>
        <taxon>Streptosporangiales</taxon>
        <taxon>Thermomonosporaceae</taxon>
        <taxon>Actinomadura</taxon>
    </lineage>
</organism>
<evidence type="ECO:0000313" key="1">
    <source>
        <dbReference type="EMBL" id="TMQ92006.1"/>
    </source>
</evidence>
<dbReference type="Proteomes" id="UP000309174">
    <property type="component" value="Unassembled WGS sequence"/>
</dbReference>
<dbReference type="AlphaFoldDB" id="A0A5C4J4Z6"/>
<comment type="caution">
    <text evidence="1">The sequence shown here is derived from an EMBL/GenBank/DDBJ whole genome shotgun (WGS) entry which is preliminary data.</text>
</comment>
<name>A0A5C4J4Z6_9ACTN</name>
<dbReference type="InterPro" id="IPR035903">
    <property type="entry name" value="HesB-like_dom_sf"/>
</dbReference>
<gene>
    <name evidence="1" type="ORF">ETD83_28360</name>
</gene>
<reference evidence="1 2" key="1">
    <citation type="submission" date="2019-05" db="EMBL/GenBank/DDBJ databases">
        <title>Draft genome sequence of Actinomadura sp. 14C53.</title>
        <authorList>
            <person name="Saricaoglu S."/>
            <person name="Isik K."/>
        </authorList>
    </citation>
    <scope>NUCLEOTIDE SEQUENCE [LARGE SCALE GENOMIC DNA]</scope>
    <source>
        <strain evidence="1 2">14C53</strain>
    </source>
</reference>
<dbReference type="EMBL" id="VCKW01000177">
    <property type="protein sequence ID" value="TMQ92006.1"/>
    <property type="molecule type" value="Genomic_DNA"/>
</dbReference>
<accession>A0A5C4J4Z6</accession>
<sequence>MLTLTDDAVTAISAMIAKPELPPRSGLRIAPREDDPESFFLILTSDPAPDDHVIDENGARIFLEPRAAKALADKSLHVRADGGGAIAFTLT</sequence>
<proteinExistence type="predicted"/>
<keyword evidence="2" id="KW-1185">Reference proteome</keyword>